<organism evidence="3 4">
    <name type="scientific">Aphanomyces euteiches</name>
    <dbReference type="NCBI Taxonomy" id="100861"/>
    <lineage>
        <taxon>Eukaryota</taxon>
        <taxon>Sar</taxon>
        <taxon>Stramenopiles</taxon>
        <taxon>Oomycota</taxon>
        <taxon>Saprolegniomycetes</taxon>
        <taxon>Saprolegniales</taxon>
        <taxon>Verrucalvaceae</taxon>
        <taxon>Aphanomyces</taxon>
    </lineage>
</organism>
<name>A0A6G0WAD8_9STRA</name>
<dbReference type="EMBL" id="VJMJ01000278">
    <property type="protein sequence ID" value="KAF0724180.1"/>
    <property type="molecule type" value="Genomic_DNA"/>
</dbReference>
<dbReference type="GO" id="GO:0005737">
    <property type="term" value="C:cytoplasm"/>
    <property type="evidence" value="ECO:0007669"/>
    <property type="project" value="TreeGrafter"/>
</dbReference>
<comment type="caution">
    <text evidence="3">The sequence shown here is derived from an EMBL/GenBank/DDBJ whole genome shotgun (WGS) entry which is preliminary data.</text>
</comment>
<dbReference type="SMART" id="SM00369">
    <property type="entry name" value="LRR_TYP"/>
    <property type="match status" value="6"/>
</dbReference>
<evidence type="ECO:0000313" key="3">
    <source>
        <dbReference type="EMBL" id="KAF0724180.1"/>
    </source>
</evidence>
<dbReference type="AlphaFoldDB" id="A0A6G0WAD8"/>
<proteinExistence type="predicted"/>
<evidence type="ECO:0000256" key="2">
    <source>
        <dbReference type="ARBA" id="ARBA00022737"/>
    </source>
</evidence>
<reference evidence="3 4" key="1">
    <citation type="submission" date="2019-07" db="EMBL/GenBank/DDBJ databases">
        <title>Genomics analysis of Aphanomyces spp. identifies a new class of oomycete effector associated with host adaptation.</title>
        <authorList>
            <person name="Gaulin E."/>
        </authorList>
    </citation>
    <scope>NUCLEOTIDE SEQUENCE [LARGE SCALE GENOMIC DNA]</scope>
    <source>
        <strain evidence="3 4">ATCC 201684</strain>
    </source>
</reference>
<dbReference type="Pfam" id="PF13855">
    <property type="entry name" value="LRR_8"/>
    <property type="match status" value="1"/>
</dbReference>
<dbReference type="Gene3D" id="3.80.10.10">
    <property type="entry name" value="Ribonuclease Inhibitor"/>
    <property type="match status" value="1"/>
</dbReference>
<evidence type="ECO:0000256" key="1">
    <source>
        <dbReference type="ARBA" id="ARBA00022614"/>
    </source>
</evidence>
<dbReference type="SUPFAM" id="SSF52058">
    <property type="entry name" value="L domain-like"/>
    <property type="match status" value="1"/>
</dbReference>
<dbReference type="PROSITE" id="PS51450">
    <property type="entry name" value="LRR"/>
    <property type="match status" value="3"/>
</dbReference>
<accession>A0A6G0WAD8</accession>
<protein>
    <submittedName>
        <fullName evidence="3">Uncharacterized protein</fullName>
    </submittedName>
</protein>
<dbReference type="VEuPathDB" id="FungiDB:AeMF1_020207"/>
<gene>
    <name evidence="3" type="ORF">Ae201684_017078</name>
</gene>
<sequence>MFVVKDLRKIPDIVRDDNDTREQLRLGRRAAEFQGDLSILCTPSNVAAFSKLQKLSLYDNNLHSIERIGLLAETPLAILDLGQNQLESLPDEMGTLVHLKELWVTNNKLMTISEAVLRLPQLTMLHLSNNSISSVPSSIGLATSLQVLSLDNNQLTDLPAEIGQCKDLVELNLRGNRMEILPATIGDCSSLVTLTVSSNRLQVLPETLGKCRQLTYLHANGNPIAHFPASLVSFPHIRINFASTQITSLDPIVLESWTVLTHLHVTAKESSLQDDNGKSVVILSGSPFATKKAKVK</sequence>
<dbReference type="Proteomes" id="UP000481153">
    <property type="component" value="Unassembled WGS sequence"/>
</dbReference>
<dbReference type="InterPro" id="IPR003591">
    <property type="entry name" value="Leu-rich_rpt_typical-subtyp"/>
</dbReference>
<dbReference type="PANTHER" id="PTHR48051">
    <property type="match status" value="1"/>
</dbReference>
<dbReference type="SMART" id="SM00364">
    <property type="entry name" value="LRR_BAC"/>
    <property type="match status" value="7"/>
</dbReference>
<dbReference type="InterPro" id="IPR032675">
    <property type="entry name" value="LRR_dom_sf"/>
</dbReference>
<keyword evidence="4" id="KW-1185">Reference proteome</keyword>
<keyword evidence="1" id="KW-0433">Leucine-rich repeat</keyword>
<keyword evidence="2" id="KW-0677">Repeat</keyword>
<dbReference type="InterPro" id="IPR050216">
    <property type="entry name" value="LRR_domain-containing"/>
</dbReference>
<evidence type="ECO:0000313" key="4">
    <source>
        <dbReference type="Proteomes" id="UP000481153"/>
    </source>
</evidence>
<dbReference type="InterPro" id="IPR001611">
    <property type="entry name" value="Leu-rich_rpt"/>
</dbReference>
<dbReference type="PANTHER" id="PTHR48051:SF1">
    <property type="entry name" value="RAS SUPPRESSOR PROTEIN 1"/>
    <property type="match status" value="1"/>
</dbReference>